<dbReference type="GO" id="GO:0006298">
    <property type="term" value="P:mismatch repair"/>
    <property type="evidence" value="ECO:0007669"/>
    <property type="project" value="TreeGrafter"/>
</dbReference>
<evidence type="ECO:0000256" key="6">
    <source>
        <dbReference type="ARBA" id="ARBA00047942"/>
    </source>
</evidence>
<keyword evidence="5" id="KW-0949">S-adenosyl-L-methionine</keyword>
<dbReference type="InterPro" id="IPR012327">
    <property type="entry name" value="MeTrfase_D12"/>
</dbReference>
<dbReference type="PANTHER" id="PTHR30481">
    <property type="entry name" value="DNA ADENINE METHYLASE"/>
    <property type="match status" value="1"/>
</dbReference>
<evidence type="ECO:0000256" key="4">
    <source>
        <dbReference type="ARBA" id="ARBA00022679"/>
    </source>
</evidence>
<comment type="similarity">
    <text evidence="1">Belongs to the N(4)/N(6)-methyltransferase family.</text>
</comment>
<dbReference type="Proteomes" id="UP000265916">
    <property type="component" value="Unassembled WGS sequence"/>
</dbReference>
<dbReference type="RefSeq" id="WP_119530049.1">
    <property type="nucleotide sequence ID" value="NZ_JBHSSP010000001.1"/>
</dbReference>
<evidence type="ECO:0000313" key="7">
    <source>
        <dbReference type="EMBL" id="RIY40461.1"/>
    </source>
</evidence>
<evidence type="ECO:0000256" key="3">
    <source>
        <dbReference type="ARBA" id="ARBA00022603"/>
    </source>
</evidence>
<dbReference type="PANTHER" id="PTHR30481:SF3">
    <property type="entry name" value="DNA ADENINE METHYLASE"/>
    <property type="match status" value="1"/>
</dbReference>
<keyword evidence="8" id="KW-1185">Reference proteome</keyword>
<dbReference type="EMBL" id="NRJG01000008">
    <property type="protein sequence ID" value="RIY40461.1"/>
    <property type="molecule type" value="Genomic_DNA"/>
</dbReference>
<dbReference type="GO" id="GO:0009307">
    <property type="term" value="P:DNA restriction-modification system"/>
    <property type="evidence" value="ECO:0007669"/>
    <property type="project" value="InterPro"/>
</dbReference>
<dbReference type="InterPro" id="IPR023095">
    <property type="entry name" value="Ade_MeTrfase_dom_2"/>
</dbReference>
<evidence type="ECO:0000256" key="2">
    <source>
        <dbReference type="ARBA" id="ARBA00011900"/>
    </source>
</evidence>
<dbReference type="GO" id="GO:0043565">
    <property type="term" value="F:sequence-specific DNA binding"/>
    <property type="evidence" value="ECO:0007669"/>
    <property type="project" value="TreeGrafter"/>
</dbReference>
<comment type="catalytic activity">
    <reaction evidence="6">
        <text>a 2'-deoxyadenosine in DNA + S-adenosyl-L-methionine = an N(6)-methyl-2'-deoxyadenosine in DNA + S-adenosyl-L-homocysteine + H(+)</text>
        <dbReference type="Rhea" id="RHEA:15197"/>
        <dbReference type="Rhea" id="RHEA-COMP:12418"/>
        <dbReference type="Rhea" id="RHEA-COMP:12419"/>
        <dbReference type="ChEBI" id="CHEBI:15378"/>
        <dbReference type="ChEBI" id="CHEBI:57856"/>
        <dbReference type="ChEBI" id="CHEBI:59789"/>
        <dbReference type="ChEBI" id="CHEBI:90615"/>
        <dbReference type="ChEBI" id="CHEBI:90616"/>
        <dbReference type="EC" id="2.1.1.72"/>
    </reaction>
</comment>
<dbReference type="GO" id="GO:0032259">
    <property type="term" value="P:methylation"/>
    <property type="evidence" value="ECO:0007669"/>
    <property type="project" value="UniProtKB-KW"/>
</dbReference>
<dbReference type="GO" id="GO:0009007">
    <property type="term" value="F:site-specific DNA-methyltransferase (adenine-specific) activity"/>
    <property type="evidence" value="ECO:0007669"/>
    <property type="project" value="UniProtKB-EC"/>
</dbReference>
<protein>
    <recommendedName>
        <fullName evidence="2">site-specific DNA-methyltransferase (adenine-specific)</fullName>
        <ecNumber evidence="2">2.1.1.72</ecNumber>
    </recommendedName>
</protein>
<proteinExistence type="inferred from homology"/>
<dbReference type="InterPro" id="IPR029063">
    <property type="entry name" value="SAM-dependent_MTases_sf"/>
</dbReference>
<dbReference type="Gene3D" id="3.40.50.150">
    <property type="entry name" value="Vaccinia Virus protein VP39"/>
    <property type="match status" value="1"/>
</dbReference>
<comment type="caution">
    <text evidence="7">The sequence shown here is derived from an EMBL/GenBank/DDBJ whole genome shotgun (WGS) entry which is preliminary data.</text>
</comment>
<organism evidence="7 8">
    <name type="scientific">Psittacicella hinzii</name>
    <dbReference type="NCBI Taxonomy" id="2028575"/>
    <lineage>
        <taxon>Bacteria</taxon>
        <taxon>Pseudomonadati</taxon>
        <taxon>Pseudomonadota</taxon>
        <taxon>Gammaproteobacteria</taxon>
        <taxon>Pasteurellales</taxon>
        <taxon>Psittacicellaceae</taxon>
        <taxon>Psittacicella</taxon>
    </lineage>
</organism>
<dbReference type="AlphaFoldDB" id="A0A3A1YSH8"/>
<evidence type="ECO:0000313" key="8">
    <source>
        <dbReference type="Proteomes" id="UP000265916"/>
    </source>
</evidence>
<dbReference type="OrthoDB" id="9805629at2"/>
<keyword evidence="3" id="KW-0489">Methyltransferase</keyword>
<gene>
    <name evidence="7" type="ORF">CKF58_00575</name>
</gene>
<dbReference type="Pfam" id="PF02086">
    <property type="entry name" value="MethyltransfD12"/>
    <property type="match status" value="1"/>
</dbReference>
<evidence type="ECO:0000256" key="1">
    <source>
        <dbReference type="ARBA" id="ARBA00006594"/>
    </source>
</evidence>
<accession>A0A3A1YSH8</accession>
<dbReference type="GO" id="GO:1904047">
    <property type="term" value="F:S-adenosyl-L-methionine binding"/>
    <property type="evidence" value="ECO:0007669"/>
    <property type="project" value="TreeGrafter"/>
</dbReference>
<reference evidence="7 8" key="1">
    <citation type="submission" date="2017-08" db="EMBL/GenBank/DDBJ databases">
        <title>Reclassification of Bisgaard taxon 37 and 44.</title>
        <authorList>
            <person name="Christensen H."/>
        </authorList>
    </citation>
    <scope>NUCLEOTIDE SEQUENCE [LARGE SCALE GENOMIC DNA]</scope>
    <source>
        <strain evidence="7 8">111</strain>
    </source>
</reference>
<keyword evidence="4" id="KW-0808">Transferase</keyword>
<dbReference type="PRINTS" id="PR00505">
    <property type="entry name" value="D12N6MTFRASE"/>
</dbReference>
<name>A0A3A1YSH8_9GAMM</name>
<dbReference type="SUPFAM" id="SSF53335">
    <property type="entry name" value="S-adenosyl-L-methionine-dependent methyltransferases"/>
    <property type="match status" value="1"/>
</dbReference>
<dbReference type="EC" id="2.1.1.72" evidence="2"/>
<dbReference type="Gene3D" id="1.10.1020.10">
    <property type="entry name" value="Adenine-specific Methyltransferase, Domain 2"/>
    <property type="match status" value="1"/>
</dbReference>
<evidence type="ECO:0000256" key="5">
    <source>
        <dbReference type="ARBA" id="ARBA00022691"/>
    </source>
</evidence>
<sequence>MMQTEDKTDLKNIQAKLFTEVNIAKYDQDIDFLLKVPAKVEVPEGFIPEPLLNETTATTQEQKTPVYDFLPLFDFADEEQQGNNEQVVKNYIPSPLNYAGGKYSIVDQIIRLFPENINFFYDVFSGAANIGVNVNAKVITCVDNNPYITQLLQYLQTQTYEELSLKLDYLISEYGLSNSAAHGYSAYDSNSDDGLAEYNKEPYKHLRSDFNHLLRQLRVRTHLYGQAHTSKREVNIVSAAVPSQDNLVFDEPILIRLLLLLIYGFNNIVRFNNLGDYNQPVGKRDYSIKLREKFKAFLPKIKELPITFVDNDYLQMDIAQLVQENAFLYLDPPYTLSPVVYGDNPVWNDTDEQNLFNFLVLCDQNKIRFAYSTVLQFKGTYNYKLLDWCIAHKFNINFIQPETRYSAELGRRPDRTVEVVITNYVK</sequence>